<sequence>MNGFERRAERKKENIRQAALQLFSVHGVQKVSMAEIAKKANVSQVTIYKYFGSKDELIYDVVSMFLEKRLQEDTQIIESDLPFPEKIKVFISKNTRDLAQLDSDFLQLMMSEEERIRQKVEEFSETKYIPLLLKLIEKGKKEGYINHQISNEAILLFISLFKEKPSMRVTPEENMKLFEDMSRLFFYGILGK</sequence>
<keyword evidence="1 2" id="KW-0238">DNA-binding</keyword>
<feature type="domain" description="HTH tetR-type" evidence="3">
    <location>
        <begin position="9"/>
        <end position="69"/>
    </location>
</feature>
<proteinExistence type="predicted"/>
<dbReference type="STRING" id="520762.AN619_30350"/>
<dbReference type="PANTHER" id="PTHR43479">
    <property type="entry name" value="ACREF/ENVCD OPERON REPRESSOR-RELATED"/>
    <property type="match status" value="1"/>
</dbReference>
<dbReference type="AlphaFoldDB" id="A0A140KZA3"/>
<evidence type="ECO:0000313" key="5">
    <source>
        <dbReference type="Proteomes" id="UP000070456"/>
    </source>
</evidence>
<dbReference type="PATRIC" id="fig|520762.4.peg.3355"/>
<evidence type="ECO:0000259" key="3">
    <source>
        <dbReference type="PROSITE" id="PS50977"/>
    </source>
</evidence>
<dbReference type="Gene3D" id="1.10.357.10">
    <property type="entry name" value="Tetracycline Repressor, domain 2"/>
    <property type="match status" value="1"/>
</dbReference>
<dbReference type="PANTHER" id="PTHR43479:SF21">
    <property type="entry name" value="TRANSCRIPTIONAL REGULATOR, TETR FAMILY"/>
    <property type="match status" value="1"/>
</dbReference>
<dbReference type="GO" id="GO:0003677">
    <property type="term" value="F:DNA binding"/>
    <property type="evidence" value="ECO:0007669"/>
    <property type="project" value="UniProtKB-UniRule"/>
</dbReference>
<gene>
    <name evidence="4" type="primary">yvdT</name>
    <name evidence="4" type="ORF">AN619_30350</name>
</gene>
<dbReference type="RefSeq" id="WP_068558108.1">
    <property type="nucleotide sequence ID" value="NZ_LOEE01000092.1"/>
</dbReference>
<organism evidence="4 5">
    <name type="scientific">Thermotalea metallivorans</name>
    <dbReference type="NCBI Taxonomy" id="520762"/>
    <lineage>
        <taxon>Bacteria</taxon>
        <taxon>Bacillati</taxon>
        <taxon>Bacillota</taxon>
        <taxon>Clostridia</taxon>
        <taxon>Peptostreptococcales</taxon>
        <taxon>Thermotaleaceae</taxon>
        <taxon>Thermotalea</taxon>
    </lineage>
</organism>
<evidence type="ECO:0000256" key="1">
    <source>
        <dbReference type="ARBA" id="ARBA00023125"/>
    </source>
</evidence>
<dbReference type="SUPFAM" id="SSF46689">
    <property type="entry name" value="Homeodomain-like"/>
    <property type="match status" value="1"/>
</dbReference>
<feature type="DNA-binding region" description="H-T-H motif" evidence="2">
    <location>
        <begin position="32"/>
        <end position="51"/>
    </location>
</feature>
<dbReference type="Proteomes" id="UP000070456">
    <property type="component" value="Unassembled WGS sequence"/>
</dbReference>
<dbReference type="PRINTS" id="PR00455">
    <property type="entry name" value="HTHTETR"/>
</dbReference>
<dbReference type="PROSITE" id="PS50977">
    <property type="entry name" value="HTH_TETR_2"/>
    <property type="match status" value="1"/>
</dbReference>
<comment type="caution">
    <text evidence="4">The sequence shown here is derived from an EMBL/GenBank/DDBJ whole genome shotgun (WGS) entry which is preliminary data.</text>
</comment>
<dbReference type="Pfam" id="PF00440">
    <property type="entry name" value="TetR_N"/>
    <property type="match status" value="1"/>
</dbReference>
<dbReference type="EMBL" id="LOEE01000092">
    <property type="protein sequence ID" value="KXG73628.1"/>
    <property type="molecule type" value="Genomic_DNA"/>
</dbReference>
<protein>
    <submittedName>
        <fullName evidence="4">Putative HTH-type transcriptional regulator YvdT</fullName>
    </submittedName>
</protein>
<keyword evidence="5" id="KW-1185">Reference proteome</keyword>
<accession>A0A140KZA3</accession>
<evidence type="ECO:0000256" key="2">
    <source>
        <dbReference type="PROSITE-ProRule" id="PRU00335"/>
    </source>
</evidence>
<name>A0A140KZA3_9FIRM</name>
<dbReference type="InterPro" id="IPR001647">
    <property type="entry name" value="HTH_TetR"/>
</dbReference>
<reference evidence="4 5" key="1">
    <citation type="submission" date="2015-12" db="EMBL/GenBank/DDBJ databases">
        <title>Draft genome sequence of the thermoanaerobe Thermotalea metallivorans, an isolate from the runoff channel of the Great Artesian Basin, Australia.</title>
        <authorList>
            <person name="Patel B.K."/>
        </authorList>
    </citation>
    <scope>NUCLEOTIDE SEQUENCE [LARGE SCALE GENOMIC DNA]</scope>
    <source>
        <strain evidence="4 5">B2-1</strain>
    </source>
</reference>
<dbReference type="InterPro" id="IPR009057">
    <property type="entry name" value="Homeodomain-like_sf"/>
</dbReference>
<dbReference type="InterPro" id="IPR050624">
    <property type="entry name" value="HTH-type_Tx_Regulator"/>
</dbReference>
<evidence type="ECO:0000313" key="4">
    <source>
        <dbReference type="EMBL" id="KXG73628.1"/>
    </source>
</evidence>